<feature type="binding site" evidence="5">
    <location>
        <position position="1612"/>
    </location>
    <ligand>
        <name>Zn(2+)</name>
        <dbReference type="ChEBI" id="CHEBI:29105"/>
        <label>2</label>
    </ligand>
</feature>
<dbReference type="InterPro" id="IPR023088">
    <property type="entry name" value="PDEase"/>
</dbReference>
<dbReference type="GO" id="GO:0007165">
    <property type="term" value="P:signal transduction"/>
    <property type="evidence" value="ECO:0007669"/>
    <property type="project" value="InterPro"/>
</dbReference>
<keyword evidence="1 5" id="KW-0479">Metal-binding</keyword>
<protein>
    <recommendedName>
        <fullName evidence="6">Phosphodiesterase</fullName>
        <ecNumber evidence="6">3.1.4.-</ecNumber>
    </recommendedName>
</protein>
<dbReference type="PANTHER" id="PTHR11347">
    <property type="entry name" value="CYCLIC NUCLEOTIDE PHOSPHODIESTERASE"/>
    <property type="match status" value="1"/>
</dbReference>
<evidence type="ECO:0000256" key="1">
    <source>
        <dbReference type="ARBA" id="ARBA00022723"/>
    </source>
</evidence>
<feature type="binding site" evidence="4">
    <location>
        <begin position="1570"/>
        <end position="1574"/>
    </location>
    <ligand>
        <name>AMP</name>
        <dbReference type="ChEBI" id="CHEBI:456215"/>
    </ligand>
</feature>
<keyword evidence="7" id="KW-0175">Coiled coil</keyword>
<dbReference type="PROSITE" id="PS51845">
    <property type="entry name" value="PDEASE_I_2"/>
    <property type="match status" value="1"/>
</dbReference>
<keyword evidence="11" id="KW-1185">Reference proteome</keyword>
<evidence type="ECO:0000256" key="2">
    <source>
        <dbReference type="ARBA" id="ARBA00022801"/>
    </source>
</evidence>
<dbReference type="InterPro" id="IPR023174">
    <property type="entry name" value="PDEase_CS"/>
</dbReference>
<dbReference type="EMBL" id="BNCO01000051">
    <property type="protein sequence ID" value="GIL62517.1"/>
    <property type="molecule type" value="Genomic_DNA"/>
</dbReference>
<comment type="cofactor">
    <cofactor evidence="6">
        <name>a divalent metal cation</name>
        <dbReference type="ChEBI" id="CHEBI:60240"/>
    </cofactor>
    <text evidence="6">Binds 2 divalent metal cations per subunit. Site 1 may preferentially bind zinc ions, while site 2 has a preference for magnesium and/or manganese ions.</text>
</comment>
<dbReference type="SUPFAM" id="SSF109604">
    <property type="entry name" value="HD-domain/PDEase-like"/>
    <property type="match status" value="1"/>
</dbReference>
<feature type="active site" description="Proton donor" evidence="3">
    <location>
        <position position="1570"/>
    </location>
</feature>
<name>A0A8J4F6S7_9CHLO</name>
<evidence type="ECO:0000256" key="3">
    <source>
        <dbReference type="PIRSR" id="PIRSR623088-1"/>
    </source>
</evidence>
<feature type="coiled-coil region" evidence="7">
    <location>
        <begin position="133"/>
        <end position="160"/>
    </location>
</feature>
<evidence type="ECO:0000256" key="7">
    <source>
        <dbReference type="SAM" id="Coils"/>
    </source>
</evidence>
<feature type="binding site" evidence="5">
    <location>
        <position position="1612"/>
    </location>
    <ligand>
        <name>Zn(2+)</name>
        <dbReference type="ChEBI" id="CHEBI:29105"/>
        <label>1</label>
    </ligand>
</feature>
<dbReference type="EC" id="3.1.4.-" evidence="6"/>
<feature type="region of interest" description="Disordered" evidence="8">
    <location>
        <begin position="1711"/>
        <end position="1733"/>
    </location>
</feature>
<evidence type="ECO:0000256" key="4">
    <source>
        <dbReference type="PIRSR" id="PIRSR623088-2"/>
    </source>
</evidence>
<evidence type="ECO:0000256" key="5">
    <source>
        <dbReference type="PIRSR" id="PIRSR623088-3"/>
    </source>
</evidence>
<dbReference type="CDD" id="cd00077">
    <property type="entry name" value="HDc"/>
    <property type="match status" value="1"/>
</dbReference>
<dbReference type="Gene3D" id="1.10.1300.10">
    <property type="entry name" value="3'5'-cyclic nucleotide phosphodiesterase, catalytic domain"/>
    <property type="match status" value="1"/>
</dbReference>
<dbReference type="PROSITE" id="PS00126">
    <property type="entry name" value="PDEASE_I_1"/>
    <property type="match status" value="1"/>
</dbReference>
<evidence type="ECO:0000256" key="8">
    <source>
        <dbReference type="SAM" id="MobiDB-lite"/>
    </source>
</evidence>
<feature type="binding site" evidence="4">
    <location>
        <position position="1612"/>
    </location>
    <ligand>
        <name>AMP</name>
        <dbReference type="ChEBI" id="CHEBI:456215"/>
    </ligand>
</feature>
<dbReference type="PRINTS" id="PR00387">
    <property type="entry name" value="PDIESTERASE1"/>
</dbReference>
<dbReference type="Pfam" id="PF00233">
    <property type="entry name" value="PDEase_I"/>
    <property type="match status" value="1"/>
</dbReference>
<feature type="binding site" evidence="4">
    <location>
        <position position="1764"/>
    </location>
    <ligand>
        <name>AMP</name>
        <dbReference type="ChEBI" id="CHEBI:456215"/>
    </ligand>
</feature>
<feature type="binding site" evidence="4">
    <location>
        <position position="1815"/>
    </location>
    <ligand>
        <name>AMP</name>
        <dbReference type="ChEBI" id="CHEBI:456215"/>
    </ligand>
</feature>
<sequence>MGRGSPFGVDWFHGDCGALLFSKAGEELEDCNQHASGMFPNVKSLHDFLGHMVPNGTKGILESLERDGAWSAKDCGGCGVGGSSRHLSIWRLSNPLADDEGSLLVLLKGCGGNGKEISSQVEKAPWVQTGAAEDRLREQLQTLQRKLLNLVAENEALSTRLTGLRSVCLELKEQLISEEIDMHVDPGMQQHLLHLCNTAASYCEVEPCAVALARSGSMGKLQDLDDDLADFQIPEGVLESNCTTGLSTAAAEVAVAAAAAAAATACFTFPDAVDQAAATTSGKPASGAMEASDIKAPGANIVAAMSSEPDYASLMESFIMLKASYDVILQQQDMTAGPTLLAHMATANGDTASAGALAPALGPHSRHHVSAATCFQPNGQSASVAQLEALPGILSQCIDGLVGTSALSADCRADSSICDEISDVRPTDMEMERLAAHARALKASFDVMQMQRDQALSQGAAQKAQFDKSLEAAKQEAVQAVEIATAAKAQFDKFVLDKAEEKAAYDLVLEKTVADVAAQKAIADKALVDFGELQESATAAKAQFDKFVLDKVEEKAAFDLVLEKTVADVAAQKAIADKALVDFGELQVSATAAKAQFDKFVLDKAEEKAAFDLVLEKTVADAAAQKAIADKVLTDMDEMQESAVAAKAQFDKFVLDKTEEKAAFDLVLEKTVAAAAAQKAIADKALVDFGELQESATAAKAQFDKFVLDKVEEKAAFDLVLEKTVADVAAQKAIADKALVDVGELQESAVAAKAQFDKFMLDKTEEKAAYDLVLEKTVADAAAQKAIADKALTDFGELQESATAAKAQFDKFVLDKVEEKAAFDLVLEKTVADVAAQKAIADKALVDVGELQECAVAAKAQFDKFVLDKVEEKAAFDLVLEQTVADAAAQKAIADKALTDFGELQESSAATKAQFDKFVLDKVEEKAAYDLVLEKTVADATAQKALADKALVDFSEQKAIADKALVDYCDLQETANATKAQFDKFVIDKVEEKATFDRMLEVAEAQAVQQKAIADKALVDMGEMQTSAATTKAQFDKFVLDKAEEKAILDRALEQAACEAAQHKAVADKTLVDFSELQESAAANKAQFDKFVLDKVEEKASFDKAYEESIASACKHKALADKALVDLSELQASADANKAQFDKFVEDKAEEKAAFDLVLEKTVAEAAQHKAVADKVMVDREEMQHEVEASRAQVEKLLQDRAEEKATYDAELEKAAAEAKAQKDLADALKAEATSVAAQLAVERQTLDDLQAQNERLLKQHEVLQAELQMALSNYSPKAIIDAGTPADKILSMMTDLLDGSPPSIQDILLVQSAILEAHDIYQPINLGKQLLQSSALDNDVGMALLQQLGNGDEARALTNGPELTLRDFGTRDSSNGRSMRSGKGMGSPTSSSSSLMDVANGDAVWSTLESAITALMAPDGEFADPSRENAVGSTGSNGDARAVSSFSRGLHARVRSQKGCQPDGRGCSSTKVALFLDRALTSGSLALEGEDEFPESPLFSEVERLLATANNWQFDVFKLADATQDHALSTLSFYLFHQADLMRKFDIKPQLLARFMRRVEEGYRPNPYHSKTHAADVLQTLHVIIHRGGLAPGYVDPLTLMACYLAALVHDYEHGGLTNDYLINSSDLLALRYNDRAPLENHHLAAAFTLLKKPEYAFMSHLPKADTDRLRKMVIELVLATDMKQHFAIMSHFTTVHRLGAANSVTPSLLSGTERRRSSSNASSINSLAQGGSGCPVEIDKIVIPLDENERILSLQMALKCSDLGHVSASLPVHCRWVQLLEEEFFRQGDMEKQHSLPVSPLFDRCKPGITKSQIGFFDIVVIPLLNCFSRVFSNTKPLLTYTMRNYKYWAEQQKLEQLAANGVSRHGK</sequence>
<feature type="binding site" evidence="5">
    <location>
        <position position="1611"/>
    </location>
    <ligand>
        <name>Zn(2+)</name>
        <dbReference type="ChEBI" id="CHEBI:29105"/>
        <label>1</label>
    </ligand>
</feature>
<organism evidence="10 11">
    <name type="scientific">Volvox africanus</name>
    <dbReference type="NCBI Taxonomy" id="51714"/>
    <lineage>
        <taxon>Eukaryota</taxon>
        <taxon>Viridiplantae</taxon>
        <taxon>Chlorophyta</taxon>
        <taxon>core chlorophytes</taxon>
        <taxon>Chlorophyceae</taxon>
        <taxon>CS clade</taxon>
        <taxon>Chlamydomonadales</taxon>
        <taxon>Volvocaceae</taxon>
        <taxon>Volvox</taxon>
    </lineage>
</organism>
<feature type="domain" description="PDEase" evidence="9">
    <location>
        <begin position="1495"/>
        <end position="1858"/>
    </location>
</feature>
<evidence type="ECO:0000313" key="11">
    <source>
        <dbReference type="Proteomes" id="UP000747399"/>
    </source>
</evidence>
<feature type="binding site" evidence="5">
    <location>
        <position position="1764"/>
    </location>
    <ligand>
        <name>Zn(2+)</name>
        <dbReference type="ChEBI" id="CHEBI:29105"/>
        <label>1</label>
    </ligand>
</feature>
<dbReference type="InterPro" id="IPR036971">
    <property type="entry name" value="PDEase_catalytic_dom_sf"/>
</dbReference>
<dbReference type="InterPro" id="IPR003607">
    <property type="entry name" value="HD/PDEase_dom"/>
</dbReference>
<evidence type="ECO:0000259" key="9">
    <source>
        <dbReference type="PROSITE" id="PS51845"/>
    </source>
</evidence>
<dbReference type="InterPro" id="IPR002073">
    <property type="entry name" value="PDEase_catalytic_dom"/>
</dbReference>
<reference evidence="10" key="1">
    <citation type="journal article" date="2021" name="Proc. Natl. Acad. Sci. U.S.A.">
        <title>Three genomes in the algal genus Volvox reveal the fate of a haploid sex-determining region after a transition to homothallism.</title>
        <authorList>
            <person name="Yamamoto K."/>
            <person name="Hamaji T."/>
            <person name="Kawai-Toyooka H."/>
            <person name="Matsuzaki R."/>
            <person name="Takahashi F."/>
            <person name="Nishimura Y."/>
            <person name="Kawachi M."/>
            <person name="Noguchi H."/>
            <person name="Minakuchi Y."/>
            <person name="Umen J.G."/>
            <person name="Toyoda A."/>
            <person name="Nozaki H."/>
        </authorList>
    </citation>
    <scope>NUCLEOTIDE SEQUENCE</scope>
    <source>
        <strain evidence="10">NIES-3780</strain>
    </source>
</reference>
<evidence type="ECO:0000313" key="10">
    <source>
        <dbReference type="EMBL" id="GIL62517.1"/>
    </source>
</evidence>
<dbReference type="GO" id="GO:0046872">
    <property type="term" value="F:metal ion binding"/>
    <property type="evidence" value="ECO:0007669"/>
    <property type="project" value="UniProtKB-KW"/>
</dbReference>
<dbReference type="GO" id="GO:0004114">
    <property type="term" value="F:3',5'-cyclic-nucleotide phosphodiesterase activity"/>
    <property type="evidence" value="ECO:0007669"/>
    <property type="project" value="InterPro"/>
</dbReference>
<feature type="coiled-coil region" evidence="7">
    <location>
        <begin position="1180"/>
        <end position="1274"/>
    </location>
</feature>
<accession>A0A8J4F6S7</accession>
<evidence type="ECO:0000256" key="6">
    <source>
        <dbReference type="RuleBase" id="RU363067"/>
    </source>
</evidence>
<gene>
    <name evidence="10" type="ORF">Vafri_16725</name>
</gene>
<proteinExistence type="inferred from homology"/>
<feature type="compositionally biased region" description="Low complexity" evidence="8">
    <location>
        <begin position="1374"/>
        <end position="1395"/>
    </location>
</feature>
<keyword evidence="2 6" id="KW-0378">Hydrolase</keyword>
<feature type="region of interest" description="Disordered" evidence="8">
    <location>
        <begin position="1365"/>
        <end position="1397"/>
    </location>
</feature>
<feature type="binding site" evidence="5">
    <location>
        <position position="1574"/>
    </location>
    <ligand>
        <name>Zn(2+)</name>
        <dbReference type="ChEBI" id="CHEBI:29105"/>
        <label>1</label>
    </ligand>
</feature>
<dbReference type="Proteomes" id="UP000747399">
    <property type="component" value="Unassembled WGS sequence"/>
</dbReference>
<comment type="caution">
    <text evidence="10">The sequence shown here is derived from an EMBL/GenBank/DDBJ whole genome shotgun (WGS) entry which is preliminary data.</text>
</comment>
<comment type="similarity">
    <text evidence="6">Belongs to the cyclic nucleotide phosphodiesterase family.</text>
</comment>